<evidence type="ECO:0000256" key="5">
    <source>
        <dbReference type="ARBA" id="ARBA00047754"/>
    </source>
</evidence>
<evidence type="ECO:0000256" key="4">
    <source>
        <dbReference type="ARBA" id="ARBA00022741"/>
    </source>
</evidence>
<dbReference type="EMBL" id="JABTDW010000001">
    <property type="protein sequence ID" value="NSB15696.1"/>
    <property type="molecule type" value="Genomic_DNA"/>
</dbReference>
<dbReference type="STRING" id="1520.LF65_01929"/>
<dbReference type="Proteomes" id="UP000822184">
    <property type="component" value="Unassembled WGS sequence"/>
</dbReference>
<dbReference type="GO" id="GO:0004748">
    <property type="term" value="F:ribonucleoside-diphosphate reductase activity, thioredoxin disulfide as acceptor"/>
    <property type="evidence" value="ECO:0007669"/>
    <property type="project" value="UniProtKB-EC"/>
</dbReference>
<organism evidence="7 11">
    <name type="scientific">Clostridium beijerinckii</name>
    <name type="common">Clostridium MP</name>
    <dbReference type="NCBI Taxonomy" id="1520"/>
    <lineage>
        <taxon>Bacteria</taxon>
        <taxon>Bacillati</taxon>
        <taxon>Bacillota</taxon>
        <taxon>Clostridia</taxon>
        <taxon>Eubacteriales</taxon>
        <taxon>Clostridiaceae</taxon>
        <taxon>Clostridium</taxon>
    </lineage>
</organism>
<gene>
    <name evidence="10" type="ORF">BCD95_003955</name>
    <name evidence="9" type="ORF">DFH45_000199</name>
    <name evidence="8" type="ORF">IS491_22760</name>
    <name evidence="7" type="ORF">LF65_01929</name>
</gene>
<reference evidence="10" key="3">
    <citation type="submission" date="2020-06" db="EMBL/GenBank/DDBJ databases">
        <title>Genomic insights into acetone-butanol-ethanol (ABE) fermentation by sequencing solventogenic clostridia strains.</title>
        <authorList>
            <person name="Brown S."/>
        </authorList>
    </citation>
    <scope>NUCLEOTIDE SEQUENCE</scope>
    <source>
        <strain evidence="10">DJ123</strain>
        <strain evidence="9">DJ126</strain>
    </source>
</reference>
<evidence type="ECO:0000313" key="8">
    <source>
        <dbReference type="EMBL" id="MBF7811438.1"/>
    </source>
</evidence>
<evidence type="ECO:0000313" key="7">
    <source>
        <dbReference type="EMBL" id="AJG98527.1"/>
    </source>
</evidence>
<protein>
    <recommendedName>
        <fullName evidence="2">ribonucleoside-diphosphate reductase</fullName>
        <ecNumber evidence="2">1.17.4.1</ecNumber>
    </recommendedName>
</protein>
<evidence type="ECO:0000256" key="1">
    <source>
        <dbReference type="ARBA" id="ARBA00007405"/>
    </source>
</evidence>
<reference evidence="8" key="4">
    <citation type="submission" date="2020-11" db="EMBL/GenBank/DDBJ databases">
        <authorList>
            <person name="Thieme N."/>
            <person name="Liebl W."/>
            <person name="Zverlov V."/>
        </authorList>
    </citation>
    <scope>NUCLEOTIDE SEQUENCE</scope>
    <source>
        <strain evidence="8">NT08</strain>
    </source>
</reference>
<dbReference type="OMA" id="GCAGNTQ"/>
<evidence type="ECO:0000313" key="10">
    <source>
        <dbReference type="EMBL" id="NSB15696.1"/>
    </source>
</evidence>
<dbReference type="EMBL" id="JADOEF010000001">
    <property type="protein sequence ID" value="MBF7811438.1"/>
    <property type="molecule type" value="Genomic_DNA"/>
</dbReference>
<keyword evidence="3" id="KW-0237">DNA synthesis</keyword>
<dbReference type="AlphaFoldDB" id="A0A0B5QKU0"/>
<dbReference type="InterPro" id="IPR024434">
    <property type="entry name" value="TSCPD_dom"/>
</dbReference>
<dbReference type="Pfam" id="PF12637">
    <property type="entry name" value="TSCPD"/>
    <property type="match status" value="1"/>
</dbReference>
<dbReference type="KEGG" id="cbei:LF65_01929"/>
<dbReference type="InterPro" id="IPR023806">
    <property type="entry name" value="CHP03905"/>
</dbReference>
<dbReference type="EC" id="1.17.4.1" evidence="2"/>
<dbReference type="NCBIfam" id="TIGR03905">
    <property type="entry name" value="TIGR03905_4_Cys"/>
    <property type="match status" value="1"/>
</dbReference>
<evidence type="ECO:0000313" key="11">
    <source>
        <dbReference type="Proteomes" id="UP000031866"/>
    </source>
</evidence>
<dbReference type="RefSeq" id="WP_011969109.1">
    <property type="nucleotide sequence ID" value="NZ_CP010086.2"/>
</dbReference>
<reference evidence="7" key="2">
    <citation type="submission" date="2016-02" db="EMBL/GenBank/DDBJ databases">
        <title>Genome sequence of Clostridium beijerinckii strain 59B.</title>
        <authorList>
            <person name="Little G.T."/>
            <person name="Minton N.P."/>
        </authorList>
    </citation>
    <scope>NUCLEOTIDE SEQUENCE</scope>
    <source>
        <strain evidence="7">NCIMB 14988</strain>
    </source>
</reference>
<proteinExistence type="inferred from homology"/>
<dbReference type="EMBL" id="CP010086">
    <property type="protein sequence ID" value="AJG98527.1"/>
    <property type="molecule type" value="Genomic_DNA"/>
</dbReference>
<keyword evidence="4" id="KW-0547">Nucleotide-binding</keyword>
<reference evidence="11" key="1">
    <citation type="submission" date="2014-12" db="EMBL/GenBank/DDBJ databases">
        <title>Genome sequence of Clostridium beijerinckii strain 59B.</title>
        <authorList>
            <person name="Little G.T."/>
            <person name="Minton N.P."/>
        </authorList>
    </citation>
    <scope>NUCLEOTIDE SEQUENCE [LARGE SCALE GENOMIC DNA]</scope>
    <source>
        <strain evidence="11">59B</strain>
    </source>
</reference>
<dbReference type="GO" id="GO:0000166">
    <property type="term" value="F:nucleotide binding"/>
    <property type="evidence" value="ECO:0007669"/>
    <property type="project" value="UniProtKB-KW"/>
</dbReference>
<evidence type="ECO:0000313" key="9">
    <source>
        <dbReference type="EMBL" id="NRV07236.1"/>
    </source>
</evidence>
<evidence type="ECO:0000256" key="2">
    <source>
        <dbReference type="ARBA" id="ARBA00012274"/>
    </source>
</evidence>
<dbReference type="Proteomes" id="UP000031866">
    <property type="component" value="Chromosome"/>
</dbReference>
<dbReference type="Proteomes" id="UP000821656">
    <property type="component" value="Unassembled WGS sequence"/>
</dbReference>
<dbReference type="OrthoDB" id="9801525at2"/>
<dbReference type="EMBL" id="JABSXK010000001">
    <property type="protein sequence ID" value="NRV07236.1"/>
    <property type="molecule type" value="Genomic_DNA"/>
</dbReference>
<accession>A0A0B5QKU0</accession>
<name>A0A0B5QKU0_CLOBE</name>
<comment type="catalytic activity">
    <reaction evidence="5">
        <text>a 2'-deoxyribonucleoside 5'-diphosphate + [thioredoxin]-disulfide + H2O = a ribonucleoside 5'-diphosphate + [thioredoxin]-dithiol</text>
        <dbReference type="Rhea" id="RHEA:23252"/>
        <dbReference type="Rhea" id="RHEA-COMP:10698"/>
        <dbReference type="Rhea" id="RHEA-COMP:10700"/>
        <dbReference type="ChEBI" id="CHEBI:15377"/>
        <dbReference type="ChEBI" id="CHEBI:29950"/>
        <dbReference type="ChEBI" id="CHEBI:50058"/>
        <dbReference type="ChEBI" id="CHEBI:57930"/>
        <dbReference type="ChEBI" id="CHEBI:73316"/>
        <dbReference type="EC" id="1.17.4.1"/>
    </reaction>
</comment>
<sequence length="85" mass="9145">MFSYKTTGVCSSTINLEIENNILKNVEFVGGCAGNLLGIGQLVKGMPVDDIIKRLGGIDCRNKGTSCPDQLSKALLAWKKENSIN</sequence>
<evidence type="ECO:0000256" key="3">
    <source>
        <dbReference type="ARBA" id="ARBA00022634"/>
    </source>
</evidence>
<feature type="domain" description="TSCPD" evidence="6">
    <location>
        <begin position="4"/>
        <end position="75"/>
    </location>
</feature>
<dbReference type="GO" id="GO:0071897">
    <property type="term" value="P:DNA biosynthetic process"/>
    <property type="evidence" value="ECO:0007669"/>
    <property type="project" value="UniProtKB-KW"/>
</dbReference>
<comment type="similarity">
    <text evidence="1">Belongs to the ribonucleoside diphosphate reductase class-2 family.</text>
</comment>
<dbReference type="Proteomes" id="UP000631418">
    <property type="component" value="Unassembled WGS sequence"/>
</dbReference>
<evidence type="ECO:0000259" key="6">
    <source>
        <dbReference type="Pfam" id="PF12637"/>
    </source>
</evidence>